<accession>A0A7G3AGE1</accession>
<keyword evidence="1" id="KW-0732">Signal</keyword>
<dbReference type="EMBL" id="GITU01002081">
    <property type="protein sequence ID" value="MBC1170784.1"/>
    <property type="molecule type" value="Transcribed_RNA"/>
</dbReference>
<protein>
    <submittedName>
        <fullName evidence="2">Putative conserved secreted protein</fullName>
    </submittedName>
</protein>
<sequence>MKICVATISLNLLWYIATVSTLRCYTCDSSDLDYDEYNKCDTHYNFMPIEECLKNDSEFNSTVEPIDYVCYRSVYFHNDDGYIIMRGCEVRNICSYIEMESIKLNNREMAIPTECQICDTDLCDPLESAIEDK</sequence>
<feature type="chain" id="PRO_5028997353" evidence="1">
    <location>
        <begin position="22"/>
        <end position="133"/>
    </location>
</feature>
<evidence type="ECO:0000313" key="2">
    <source>
        <dbReference type="EMBL" id="MBC1170784.1"/>
    </source>
</evidence>
<name>A0A7G3AGE1_LUTLO</name>
<dbReference type="AlphaFoldDB" id="A0A7G3AGE1"/>
<organism evidence="2">
    <name type="scientific">Lutzomyia longipalpis</name>
    <name type="common">Sand fly</name>
    <dbReference type="NCBI Taxonomy" id="7200"/>
    <lineage>
        <taxon>Eukaryota</taxon>
        <taxon>Metazoa</taxon>
        <taxon>Ecdysozoa</taxon>
        <taxon>Arthropoda</taxon>
        <taxon>Hexapoda</taxon>
        <taxon>Insecta</taxon>
        <taxon>Pterygota</taxon>
        <taxon>Neoptera</taxon>
        <taxon>Endopterygota</taxon>
        <taxon>Diptera</taxon>
        <taxon>Nematocera</taxon>
        <taxon>Psychodoidea</taxon>
        <taxon>Psychodidae</taxon>
        <taxon>Lutzomyia</taxon>
        <taxon>Lutzomyia</taxon>
    </lineage>
</organism>
<reference evidence="2" key="1">
    <citation type="journal article" date="2020" name="BMC">
        <title>Leishmania infection induces a limited differential gene expression in the sand fly midgut.</title>
        <authorList>
            <person name="Coutinho-Abreu I.V."/>
            <person name="Serafim T.D."/>
            <person name="Meneses C."/>
            <person name="Kamhawi S."/>
            <person name="Oliveira F."/>
            <person name="Valenzuela J.G."/>
        </authorList>
    </citation>
    <scope>NUCLEOTIDE SEQUENCE</scope>
    <source>
        <strain evidence="2">Jacobina</strain>
        <tissue evidence="2">Midgut</tissue>
    </source>
</reference>
<proteinExistence type="predicted"/>
<evidence type="ECO:0000256" key="1">
    <source>
        <dbReference type="SAM" id="SignalP"/>
    </source>
</evidence>
<feature type="signal peptide" evidence="1">
    <location>
        <begin position="1"/>
        <end position="21"/>
    </location>
</feature>